<dbReference type="PANTHER" id="PTHR44013:SF1">
    <property type="entry name" value="ZINC-TYPE ALCOHOL DEHYDROGENASE-LIKE PROTEIN C16A3.02C"/>
    <property type="match status" value="1"/>
</dbReference>
<reference evidence="2 4" key="1">
    <citation type="submission" date="2015-11" db="EMBL/GenBank/DDBJ databases">
        <title>Genomic analysis of 38 Legionella species identifies large and diverse effector repertoires.</title>
        <authorList>
            <person name="Burstein D."/>
            <person name="Amaro F."/>
            <person name="Zusman T."/>
            <person name="Lifshitz Z."/>
            <person name="Cohen O."/>
            <person name="Gilbert J.A."/>
            <person name="Pupko T."/>
            <person name="Shuman H.A."/>
            <person name="Segal G."/>
        </authorList>
    </citation>
    <scope>NUCLEOTIDE SEQUENCE [LARGE SCALE GENOMIC DNA]</scope>
    <source>
        <strain evidence="2 4">WO-44C</strain>
    </source>
</reference>
<dbReference type="OrthoDB" id="9785812at2"/>
<dbReference type="SUPFAM" id="SSF50129">
    <property type="entry name" value="GroES-like"/>
    <property type="match status" value="1"/>
</dbReference>
<feature type="domain" description="Enoyl reductase (ER)" evidence="1">
    <location>
        <begin position="10"/>
        <end position="310"/>
    </location>
</feature>
<dbReference type="InterPro" id="IPR013154">
    <property type="entry name" value="ADH-like_N"/>
</dbReference>
<protein>
    <submittedName>
        <fullName evidence="2">Quinone oxidoreductase (NADPH:quinone reductase)</fullName>
        <ecNumber evidence="2">1.6.5.5</ecNumber>
    </submittedName>
</protein>
<dbReference type="EMBL" id="UASS01000001">
    <property type="protein sequence ID" value="SPX59488.1"/>
    <property type="molecule type" value="Genomic_DNA"/>
</dbReference>
<evidence type="ECO:0000259" key="1">
    <source>
        <dbReference type="SMART" id="SM00829"/>
    </source>
</evidence>
<dbReference type="SMART" id="SM00829">
    <property type="entry name" value="PKS_ER"/>
    <property type="match status" value="1"/>
</dbReference>
<dbReference type="RefSeq" id="WP_058443332.1">
    <property type="nucleotide sequence ID" value="NZ_CAAAHT010000031.1"/>
</dbReference>
<evidence type="ECO:0000313" key="4">
    <source>
        <dbReference type="Proteomes" id="UP000054698"/>
    </source>
</evidence>
<dbReference type="Pfam" id="PF08240">
    <property type="entry name" value="ADH_N"/>
    <property type="match status" value="1"/>
</dbReference>
<dbReference type="InterPro" id="IPR020843">
    <property type="entry name" value="ER"/>
</dbReference>
<dbReference type="EC" id="1.6.5.5" evidence="2"/>
<dbReference type="InterPro" id="IPR036291">
    <property type="entry name" value="NAD(P)-bd_dom_sf"/>
</dbReference>
<proteinExistence type="predicted"/>
<evidence type="ECO:0000313" key="5">
    <source>
        <dbReference type="Proteomes" id="UP000251942"/>
    </source>
</evidence>
<evidence type="ECO:0000313" key="3">
    <source>
        <dbReference type="EMBL" id="SPX59488.1"/>
    </source>
</evidence>
<dbReference type="Gene3D" id="3.90.180.10">
    <property type="entry name" value="Medium-chain alcohol dehydrogenases, catalytic domain"/>
    <property type="match status" value="1"/>
</dbReference>
<dbReference type="GO" id="GO:0003960">
    <property type="term" value="F:quinone reductase (NADPH) activity"/>
    <property type="evidence" value="ECO:0007669"/>
    <property type="project" value="UniProtKB-EC"/>
</dbReference>
<dbReference type="InterPro" id="IPR052733">
    <property type="entry name" value="Chloroplast_QOR"/>
</dbReference>
<dbReference type="InterPro" id="IPR011032">
    <property type="entry name" value="GroES-like_sf"/>
</dbReference>
<name>A0A0W0UAG2_9GAMM</name>
<dbReference type="PATRIC" id="fig|453.4.peg.127"/>
<dbReference type="CDD" id="cd08267">
    <property type="entry name" value="MDR1"/>
    <property type="match status" value="1"/>
</dbReference>
<organism evidence="2 4">
    <name type="scientific">Legionella feeleii</name>
    <dbReference type="NCBI Taxonomy" id="453"/>
    <lineage>
        <taxon>Bacteria</taxon>
        <taxon>Pseudomonadati</taxon>
        <taxon>Pseudomonadota</taxon>
        <taxon>Gammaproteobacteria</taxon>
        <taxon>Legionellales</taxon>
        <taxon>Legionellaceae</taxon>
        <taxon>Legionella</taxon>
    </lineage>
</organism>
<dbReference type="SUPFAM" id="SSF51735">
    <property type="entry name" value="NAD(P)-binding Rossmann-fold domains"/>
    <property type="match status" value="1"/>
</dbReference>
<dbReference type="STRING" id="453.Lfee_0111"/>
<evidence type="ECO:0000313" key="2">
    <source>
        <dbReference type="EMBL" id="KTD04653.1"/>
    </source>
</evidence>
<reference evidence="3 5" key="2">
    <citation type="submission" date="2018-06" db="EMBL/GenBank/DDBJ databases">
        <authorList>
            <consortium name="Pathogen Informatics"/>
            <person name="Doyle S."/>
        </authorList>
    </citation>
    <scope>NUCLEOTIDE SEQUENCE [LARGE SCALE GENOMIC DNA]</scope>
    <source>
        <strain evidence="3 5">NCTC12022</strain>
    </source>
</reference>
<dbReference type="Pfam" id="PF13602">
    <property type="entry name" value="ADH_zinc_N_2"/>
    <property type="match status" value="1"/>
</dbReference>
<dbReference type="PANTHER" id="PTHR44013">
    <property type="entry name" value="ZINC-TYPE ALCOHOL DEHYDROGENASE-LIKE PROTEIN C16A3.02C"/>
    <property type="match status" value="1"/>
</dbReference>
<dbReference type="EMBL" id="LNYB01000006">
    <property type="protein sequence ID" value="KTD04653.1"/>
    <property type="molecule type" value="Genomic_DNA"/>
</dbReference>
<sequence length="320" mass="34897">MKAAIIEKYGDFNQFTIKDVPEPVVHNNEVLVRVQACSVNPVDWKIRSGALRYVYPIKLPAILGFDFSGVVEGVGAGVKTFQIGDEVYSCSSKKEGQAYAQLIAVSEASLSLKPKNIDFKQAASIPLAAMTALQALRDKGAVKANYRVLILGASGGVGMFAVQIAKLLGAQVTAVCSTANVAFVQLWGADKVIDYHESSPFVGDEKYDVIFDCVAAYSYSQAKEFLTKHGIYIATLPSPSLVFNSLISKFTRKKAKIILLQKNKKDLDTITQFIEENKLKTHIDSEFNLQDVGLAHQRSESQRAVGKIIINVGNDPETTS</sequence>
<dbReference type="Proteomes" id="UP000251942">
    <property type="component" value="Unassembled WGS sequence"/>
</dbReference>
<dbReference type="AlphaFoldDB" id="A0A0W0UAG2"/>
<dbReference type="Proteomes" id="UP000054698">
    <property type="component" value="Unassembled WGS sequence"/>
</dbReference>
<accession>A0A0W0UAG2</accession>
<keyword evidence="4" id="KW-1185">Reference proteome</keyword>
<dbReference type="Gene3D" id="3.40.50.720">
    <property type="entry name" value="NAD(P)-binding Rossmann-like Domain"/>
    <property type="match status" value="1"/>
</dbReference>
<keyword evidence="2" id="KW-0560">Oxidoreductase</keyword>
<gene>
    <name evidence="2" type="primary">qor_1</name>
    <name evidence="3" type="synonym">qor_2</name>
    <name evidence="2" type="ORF">Lfee_0111</name>
    <name evidence="3" type="ORF">NCTC12022_00311</name>
</gene>